<protein>
    <submittedName>
        <fullName evidence="2">Uncharacterized protein</fullName>
    </submittedName>
</protein>
<organism evidence="2 3">
    <name type="scientific">Physocladia obscura</name>
    <dbReference type="NCBI Taxonomy" id="109957"/>
    <lineage>
        <taxon>Eukaryota</taxon>
        <taxon>Fungi</taxon>
        <taxon>Fungi incertae sedis</taxon>
        <taxon>Chytridiomycota</taxon>
        <taxon>Chytridiomycota incertae sedis</taxon>
        <taxon>Chytridiomycetes</taxon>
        <taxon>Chytridiales</taxon>
        <taxon>Chytriomycetaceae</taxon>
        <taxon>Physocladia</taxon>
    </lineage>
</organism>
<feature type="transmembrane region" description="Helical" evidence="1">
    <location>
        <begin position="27"/>
        <end position="51"/>
    </location>
</feature>
<reference evidence="2" key="1">
    <citation type="submission" date="2020-05" db="EMBL/GenBank/DDBJ databases">
        <title>Phylogenomic resolution of chytrid fungi.</title>
        <authorList>
            <person name="Stajich J.E."/>
            <person name="Amses K."/>
            <person name="Simmons R."/>
            <person name="Seto K."/>
            <person name="Myers J."/>
            <person name="Bonds A."/>
            <person name="Quandt C.A."/>
            <person name="Barry K."/>
            <person name="Liu P."/>
            <person name="Grigoriev I."/>
            <person name="Longcore J.E."/>
            <person name="James T.Y."/>
        </authorList>
    </citation>
    <scope>NUCLEOTIDE SEQUENCE</scope>
    <source>
        <strain evidence="2">JEL0513</strain>
    </source>
</reference>
<dbReference type="EMBL" id="JADGJH010000577">
    <property type="protein sequence ID" value="KAJ3126070.1"/>
    <property type="molecule type" value="Genomic_DNA"/>
</dbReference>
<keyword evidence="1" id="KW-1133">Transmembrane helix</keyword>
<evidence type="ECO:0000256" key="1">
    <source>
        <dbReference type="SAM" id="Phobius"/>
    </source>
</evidence>
<name>A0AAD5T2Z7_9FUNG</name>
<accession>A0AAD5T2Z7</accession>
<evidence type="ECO:0000313" key="3">
    <source>
        <dbReference type="Proteomes" id="UP001211907"/>
    </source>
</evidence>
<sequence>MNVGEFTAGNKAHKDTKRHSSVFKIPITVFLLAQLTIALACITIPLGYIALSSSSEITSDLTPKLIESVVKQATDGVSTVLNQVTLQARILVKEPSLEYLINYQSSNFSQPQNNFTRTVINNMQENPYLLTIFITAYGNTSKPENVGQIHLGMQKAPCIAFGRPNLGTQCYGRLYENTGSNYGYLQLVDPSTGNDLGKSEKSSCKVG</sequence>
<gene>
    <name evidence="2" type="ORF">HK100_010447</name>
</gene>
<proteinExistence type="predicted"/>
<keyword evidence="3" id="KW-1185">Reference proteome</keyword>
<evidence type="ECO:0000313" key="2">
    <source>
        <dbReference type="EMBL" id="KAJ3126070.1"/>
    </source>
</evidence>
<dbReference type="Proteomes" id="UP001211907">
    <property type="component" value="Unassembled WGS sequence"/>
</dbReference>
<keyword evidence="1" id="KW-0812">Transmembrane</keyword>
<dbReference type="AlphaFoldDB" id="A0AAD5T2Z7"/>
<keyword evidence="1" id="KW-0472">Membrane</keyword>
<comment type="caution">
    <text evidence="2">The sequence shown here is derived from an EMBL/GenBank/DDBJ whole genome shotgun (WGS) entry which is preliminary data.</text>
</comment>